<protein>
    <submittedName>
        <fullName evidence="2">Uncharacterized protein</fullName>
    </submittedName>
</protein>
<keyword evidence="1" id="KW-0472">Membrane</keyword>
<keyword evidence="3" id="KW-1185">Reference proteome</keyword>
<evidence type="ECO:0000256" key="1">
    <source>
        <dbReference type="SAM" id="Phobius"/>
    </source>
</evidence>
<keyword evidence="1" id="KW-1133">Transmembrane helix</keyword>
<name>A0ABQ1PFT8_9ENTE</name>
<evidence type="ECO:0000313" key="2">
    <source>
        <dbReference type="EMBL" id="GGC96424.1"/>
    </source>
</evidence>
<proteinExistence type="predicted"/>
<comment type="caution">
    <text evidence="2">The sequence shown here is derived from an EMBL/GenBank/DDBJ whole genome shotgun (WGS) entry which is preliminary data.</text>
</comment>
<dbReference type="Proteomes" id="UP000630615">
    <property type="component" value="Unassembled WGS sequence"/>
</dbReference>
<feature type="transmembrane region" description="Helical" evidence="1">
    <location>
        <begin position="30"/>
        <end position="49"/>
    </location>
</feature>
<gene>
    <name evidence="2" type="ORF">GCM10011573_27540</name>
</gene>
<accession>A0ABQ1PFT8</accession>
<dbReference type="EMBL" id="BMKI01000006">
    <property type="protein sequence ID" value="GGC96424.1"/>
    <property type="molecule type" value="Genomic_DNA"/>
</dbReference>
<keyword evidence="1" id="KW-0812">Transmembrane</keyword>
<evidence type="ECO:0000313" key="3">
    <source>
        <dbReference type="Proteomes" id="UP000630615"/>
    </source>
</evidence>
<sequence length="60" mass="7063">MRQFKYINEIFFITLFVILVNIIYGSTINVLFLMFAGCVLSLVAINKLVEKIFNIKIERF</sequence>
<feature type="transmembrane region" description="Helical" evidence="1">
    <location>
        <begin position="7"/>
        <end position="24"/>
    </location>
</feature>
<reference evidence="3" key="1">
    <citation type="journal article" date="2019" name="Int. J. Syst. Evol. Microbiol.">
        <title>The Global Catalogue of Microorganisms (GCM) 10K type strain sequencing project: providing services to taxonomists for standard genome sequencing and annotation.</title>
        <authorList>
            <consortium name="The Broad Institute Genomics Platform"/>
            <consortium name="The Broad Institute Genome Sequencing Center for Infectious Disease"/>
            <person name="Wu L."/>
            <person name="Ma J."/>
        </authorList>
    </citation>
    <scope>NUCLEOTIDE SEQUENCE [LARGE SCALE GENOMIC DNA]</scope>
    <source>
        <strain evidence="3">CGMCC 1.15942</strain>
    </source>
</reference>
<organism evidence="2 3">
    <name type="scientific">Enterococcus wangshanyuanii</name>
    <dbReference type="NCBI Taxonomy" id="2005703"/>
    <lineage>
        <taxon>Bacteria</taxon>
        <taxon>Bacillati</taxon>
        <taxon>Bacillota</taxon>
        <taxon>Bacilli</taxon>
        <taxon>Lactobacillales</taxon>
        <taxon>Enterococcaceae</taxon>
        <taxon>Enterococcus</taxon>
    </lineage>
</organism>